<comment type="caution">
    <text evidence="1">The sequence shown here is derived from an EMBL/GenBank/DDBJ whole genome shotgun (WGS) entry which is preliminary data.</text>
</comment>
<dbReference type="AlphaFoldDB" id="A0AAV4NR89"/>
<accession>A0AAV4NR89</accession>
<gene>
    <name evidence="1" type="ORF">CEXT_239611</name>
</gene>
<sequence length="156" mass="17720">MTPRYLKRLANAINETLHSPWDIDFGSLMVKSPQCTVIFTPLPIGKADIIYPQILEPVQKFSNVMAKETLTFPTLEEWDGKVRRGGVYTKNAFKAGILLSLKAVIWERAKLLENTNVIFLKFLSLHRNLPTFMAKETTALTFPTFEEWDARSCGAV</sequence>
<reference evidence="1 2" key="1">
    <citation type="submission" date="2021-06" db="EMBL/GenBank/DDBJ databases">
        <title>Caerostris extrusa draft genome.</title>
        <authorList>
            <person name="Kono N."/>
            <person name="Arakawa K."/>
        </authorList>
    </citation>
    <scope>NUCLEOTIDE SEQUENCE [LARGE SCALE GENOMIC DNA]</scope>
</reference>
<evidence type="ECO:0000313" key="1">
    <source>
        <dbReference type="EMBL" id="GIX87317.1"/>
    </source>
</evidence>
<proteinExistence type="predicted"/>
<organism evidence="1 2">
    <name type="scientific">Caerostris extrusa</name>
    <name type="common">Bark spider</name>
    <name type="synonym">Caerostris bankana</name>
    <dbReference type="NCBI Taxonomy" id="172846"/>
    <lineage>
        <taxon>Eukaryota</taxon>
        <taxon>Metazoa</taxon>
        <taxon>Ecdysozoa</taxon>
        <taxon>Arthropoda</taxon>
        <taxon>Chelicerata</taxon>
        <taxon>Arachnida</taxon>
        <taxon>Araneae</taxon>
        <taxon>Araneomorphae</taxon>
        <taxon>Entelegynae</taxon>
        <taxon>Araneoidea</taxon>
        <taxon>Araneidae</taxon>
        <taxon>Caerostris</taxon>
    </lineage>
</organism>
<protein>
    <submittedName>
        <fullName evidence="1">Uncharacterized protein</fullName>
    </submittedName>
</protein>
<name>A0AAV4NR89_CAEEX</name>
<dbReference type="Proteomes" id="UP001054945">
    <property type="component" value="Unassembled WGS sequence"/>
</dbReference>
<evidence type="ECO:0000313" key="2">
    <source>
        <dbReference type="Proteomes" id="UP001054945"/>
    </source>
</evidence>
<keyword evidence="2" id="KW-1185">Reference proteome</keyword>
<dbReference type="EMBL" id="BPLR01003671">
    <property type="protein sequence ID" value="GIX87317.1"/>
    <property type="molecule type" value="Genomic_DNA"/>
</dbReference>